<dbReference type="PATRIC" id="fig|649747.3.peg.633"/>
<name>U1X9I3_ANEAE</name>
<keyword evidence="2" id="KW-1185">Reference proteome</keyword>
<evidence type="ECO:0000313" key="2">
    <source>
        <dbReference type="Proteomes" id="UP000016511"/>
    </source>
</evidence>
<dbReference type="HOGENOM" id="CLU_1821399_0_0_9"/>
<evidence type="ECO:0000313" key="1">
    <source>
        <dbReference type="EMBL" id="ERI11198.1"/>
    </source>
</evidence>
<reference evidence="1 2" key="1">
    <citation type="submission" date="2013-08" db="EMBL/GenBank/DDBJ databases">
        <authorList>
            <person name="Weinstock G."/>
            <person name="Sodergren E."/>
            <person name="Wylie T."/>
            <person name="Fulton L."/>
            <person name="Fulton R."/>
            <person name="Fronick C."/>
            <person name="O'Laughlin M."/>
            <person name="Godfrey J."/>
            <person name="Miner T."/>
            <person name="Herter B."/>
            <person name="Appelbaum E."/>
            <person name="Cordes M."/>
            <person name="Lek S."/>
            <person name="Wollam A."/>
            <person name="Pepin K.H."/>
            <person name="Palsikar V.B."/>
            <person name="Mitreva M."/>
            <person name="Wilson R.K."/>
        </authorList>
    </citation>
    <scope>NUCLEOTIDE SEQUENCE [LARGE SCALE GENOMIC DNA]</scope>
    <source>
        <strain evidence="1 2">ATCC 12856</strain>
    </source>
</reference>
<comment type="caution">
    <text evidence="1">The sequence shown here is derived from an EMBL/GenBank/DDBJ whole genome shotgun (WGS) entry which is preliminary data.</text>
</comment>
<protein>
    <submittedName>
        <fullName evidence="1">Uncharacterized protein</fullName>
    </submittedName>
</protein>
<dbReference type="AlphaFoldDB" id="U1X9I3"/>
<dbReference type="EMBL" id="AWSJ01000048">
    <property type="protein sequence ID" value="ERI11198.1"/>
    <property type="molecule type" value="Genomic_DNA"/>
</dbReference>
<organism evidence="1 2">
    <name type="scientific">Aneurinibacillus aneurinilyticus ATCC 12856</name>
    <dbReference type="NCBI Taxonomy" id="649747"/>
    <lineage>
        <taxon>Bacteria</taxon>
        <taxon>Bacillati</taxon>
        <taxon>Bacillota</taxon>
        <taxon>Bacilli</taxon>
        <taxon>Bacillales</taxon>
        <taxon>Paenibacillaceae</taxon>
        <taxon>Aneurinibacillus group</taxon>
        <taxon>Aneurinibacillus</taxon>
    </lineage>
</organism>
<sequence>MSVNSTYFNNCSEFEMRAAYCTARFMYGYQGKFEEFDDAMKNAKEPVNPANVKQISAKESAQKIAMGTSESLVRLAERGAELGLWDDNFYQQRINRLKQRSQRNSHLSEEERSANQNVQLSQFLIENRRRAAATMYEQNMF</sequence>
<gene>
    <name evidence="1" type="ORF">HMPREF0083_00703</name>
</gene>
<dbReference type="RefSeq" id="WP_021623186.1">
    <property type="nucleotide sequence ID" value="NZ_KE952851.1"/>
</dbReference>
<dbReference type="Proteomes" id="UP000016511">
    <property type="component" value="Unassembled WGS sequence"/>
</dbReference>
<dbReference type="GeneID" id="92840507"/>
<proteinExistence type="predicted"/>
<accession>U1X9I3</accession>